<feature type="compositionally biased region" description="Basic residues" evidence="8">
    <location>
        <begin position="812"/>
        <end position="826"/>
    </location>
</feature>
<keyword evidence="4" id="KW-0963">Cytoplasm</keyword>
<evidence type="ECO:0000256" key="2">
    <source>
        <dbReference type="ARBA" id="ARBA00004496"/>
    </source>
</evidence>
<feature type="region of interest" description="Disordered" evidence="8">
    <location>
        <begin position="648"/>
        <end position="877"/>
    </location>
</feature>
<proteinExistence type="inferred from homology"/>
<dbReference type="OrthoDB" id="207084at2759"/>
<dbReference type="GO" id="GO:1990112">
    <property type="term" value="C:RQC complex"/>
    <property type="evidence" value="ECO:0007669"/>
    <property type="project" value="TreeGrafter"/>
</dbReference>
<dbReference type="GO" id="GO:0005634">
    <property type="term" value="C:nucleus"/>
    <property type="evidence" value="ECO:0007669"/>
    <property type="project" value="UniProtKB-SubCell"/>
</dbReference>
<organism evidence="11 12">
    <name type="scientific">Rhynchophorus ferrugineus</name>
    <name type="common">Red palm weevil</name>
    <name type="synonym">Curculio ferrugineus</name>
    <dbReference type="NCBI Taxonomy" id="354439"/>
    <lineage>
        <taxon>Eukaryota</taxon>
        <taxon>Metazoa</taxon>
        <taxon>Ecdysozoa</taxon>
        <taxon>Arthropoda</taxon>
        <taxon>Hexapoda</taxon>
        <taxon>Insecta</taxon>
        <taxon>Pterygota</taxon>
        <taxon>Neoptera</taxon>
        <taxon>Endopterygota</taxon>
        <taxon>Coleoptera</taxon>
        <taxon>Polyphaga</taxon>
        <taxon>Cucujiformia</taxon>
        <taxon>Curculionidae</taxon>
        <taxon>Dryophthorinae</taxon>
        <taxon>Rhynchophorus</taxon>
    </lineage>
</organism>
<evidence type="ECO:0000256" key="1">
    <source>
        <dbReference type="ARBA" id="ARBA00004123"/>
    </source>
</evidence>
<feature type="coiled-coil region" evidence="7">
    <location>
        <begin position="294"/>
        <end position="358"/>
    </location>
</feature>
<keyword evidence="12" id="KW-1185">Reference proteome</keyword>
<comment type="similarity">
    <text evidence="3">Belongs to the NEMF family.</text>
</comment>
<evidence type="ECO:0000259" key="10">
    <source>
        <dbReference type="Pfam" id="PF11923"/>
    </source>
</evidence>
<dbReference type="GO" id="GO:0000049">
    <property type="term" value="F:tRNA binding"/>
    <property type="evidence" value="ECO:0007669"/>
    <property type="project" value="TreeGrafter"/>
</dbReference>
<dbReference type="InterPro" id="IPR008532">
    <property type="entry name" value="NFACT_RNA-bd"/>
</dbReference>
<comment type="subcellular location">
    <subcellularLocation>
        <location evidence="2">Cytoplasm</location>
    </subcellularLocation>
    <subcellularLocation>
        <location evidence="1">Nucleus</location>
    </subcellularLocation>
</comment>
<dbReference type="Pfam" id="PF11923">
    <property type="entry name" value="NFACT-C"/>
    <property type="match status" value="1"/>
</dbReference>
<dbReference type="Proteomes" id="UP000625711">
    <property type="component" value="Unassembled WGS sequence"/>
</dbReference>
<feature type="domain" description="NFACT RNA-binding" evidence="9">
    <location>
        <begin position="502"/>
        <end position="612"/>
    </location>
</feature>
<protein>
    <recommendedName>
        <fullName evidence="13">Nuclear export mediator factor NEMF homolog</fullName>
    </recommendedName>
</protein>
<evidence type="ECO:0000256" key="8">
    <source>
        <dbReference type="SAM" id="MobiDB-lite"/>
    </source>
</evidence>
<evidence type="ECO:0000256" key="7">
    <source>
        <dbReference type="SAM" id="Coils"/>
    </source>
</evidence>
<dbReference type="PANTHER" id="PTHR15239:SF6">
    <property type="entry name" value="RIBOSOME QUALITY CONTROL COMPLEX SUBUNIT NEMF"/>
    <property type="match status" value="1"/>
</dbReference>
<sequence length="993" mass="113578">MKTRFNTYDIVCVVTELQKLIGMRVNNIYDIDNKTYLIRFQRNEEKQVLLLESGNRIHTTNFEWPKNVAPCGFSMKLRKHLKNKRVENISQLGTDRIVNLQFGTGEAAYHVILELYDRGNMILTDHEMVILYVLRPHTEGDKVKFAVREKYPQDRAREIYNLNKEEVLAILQNGKIGDQVKKVLVSSLEYGPSLIEHVLVKRGILNSAKIGKNFDITQDIDKVVDAVSEAYRIFQNAQKEASKGYITQKKEERPSSNISGETETFYSNQEFHPMLFEQHSSGPYVQFDTFCLAVDEFFSKLESQKLELKAVQQEREALKKLENVKKDHHQRLRALEEIQEVDKQKAELITRNQELVDKAILSVQMLLANQLSWEDINELVKEAAANGDPIASSINKLKLEVNHISLFLTDPYAEPTDSEASDQENENKIPSMEVDVDLALTAFANARRYYDQKRTAAKKQQKTIESQTKALKSAERKTKQTLKEVQTITNINKARKVYWFEKFYWFISSENYLIIAGRDQQQNELIVKRYMKSNDIYVHADIHGASSVVIKNTTGLDVPPKTLNEAGTMAICYSVAWDAKVVTNAYWVWGEQVSKTAPTGEYLTTGSFMIRGKKNFLPPAHLILGLSFLFRLEDSCIEKHTGERKVLIQESTTKEPENESGADEDVEVDILDESDEDGSKTDKNSESKESTSENTPEKEPEKTEIRSEENNEDIKKNDNDSSSDSEEDSKFPDTHIKIQHFGGTKQLITQPVIKEEEENDDQNESVIYLGDNKPVIVKPSSKKPKSRSVSESSYKDKSKHGNNENGNNTKQQTKRGQKSKLKKIKEKYRDQDEEERKLRMEILQSSGNHKETKKNKKGKDYHNKDVKKEPRQPRVPQVKDLNEMDDEEITVQASVDMIDALTGIPLEDDELLFAVPVIAPYNTLSSYKFKVKLTPGTAKRGKAAKTAVSMFLKDRSITAREKDLLKAVKDEQMARNLPGKVKLSAPKLQMLRK</sequence>
<accession>A0A834HU88</accession>
<keyword evidence="5 7" id="KW-0175">Coiled coil</keyword>
<dbReference type="FunFam" id="2.30.310.10:FF:000001">
    <property type="entry name" value="Nuclear export mediator factor Nemf"/>
    <property type="match status" value="1"/>
</dbReference>
<feature type="compositionally biased region" description="Basic and acidic residues" evidence="8">
    <location>
        <begin position="677"/>
        <end position="719"/>
    </location>
</feature>
<evidence type="ECO:0000313" key="11">
    <source>
        <dbReference type="EMBL" id="KAF7267244.1"/>
    </source>
</evidence>
<dbReference type="Pfam" id="PF05670">
    <property type="entry name" value="NFACT-R_1"/>
    <property type="match status" value="1"/>
</dbReference>
<name>A0A834HU88_RHYFE</name>
<dbReference type="GO" id="GO:1990116">
    <property type="term" value="P:ribosome-associated ubiquitin-dependent protein catabolic process"/>
    <property type="evidence" value="ECO:0007669"/>
    <property type="project" value="TreeGrafter"/>
</dbReference>
<evidence type="ECO:0000256" key="5">
    <source>
        <dbReference type="ARBA" id="ARBA00023054"/>
    </source>
</evidence>
<feature type="compositionally biased region" description="Basic and acidic residues" evidence="8">
    <location>
        <begin position="827"/>
        <end position="840"/>
    </location>
</feature>
<evidence type="ECO:0000256" key="4">
    <source>
        <dbReference type="ARBA" id="ARBA00022490"/>
    </source>
</evidence>
<comment type="caution">
    <text evidence="11">The sequence shown here is derived from an EMBL/GenBank/DDBJ whole genome shotgun (WGS) entry which is preliminary data.</text>
</comment>
<reference evidence="11" key="1">
    <citation type="submission" date="2020-08" db="EMBL/GenBank/DDBJ databases">
        <title>Genome sequencing and assembly of the red palm weevil Rhynchophorus ferrugineus.</title>
        <authorList>
            <person name="Dias G.B."/>
            <person name="Bergman C.M."/>
            <person name="Manee M."/>
        </authorList>
    </citation>
    <scope>NUCLEOTIDE SEQUENCE</scope>
    <source>
        <strain evidence="11">AA-2017</strain>
        <tissue evidence="11">Whole larva</tissue>
    </source>
</reference>
<dbReference type="PANTHER" id="PTHR15239">
    <property type="entry name" value="NUCLEAR EXPORT MEDIATOR FACTOR NEMF"/>
    <property type="match status" value="1"/>
</dbReference>
<dbReference type="AlphaFoldDB" id="A0A834HU88"/>
<feature type="coiled-coil region" evidence="7">
    <location>
        <begin position="457"/>
        <end position="484"/>
    </location>
</feature>
<feature type="compositionally biased region" description="Basic and acidic residues" evidence="8">
    <location>
        <begin position="858"/>
        <end position="872"/>
    </location>
</feature>
<dbReference type="GO" id="GO:0072344">
    <property type="term" value="P:rescue of stalled ribosome"/>
    <property type="evidence" value="ECO:0007669"/>
    <property type="project" value="TreeGrafter"/>
</dbReference>
<feature type="compositionally biased region" description="Acidic residues" evidence="8">
    <location>
        <begin position="658"/>
        <end position="676"/>
    </location>
</feature>
<dbReference type="InterPro" id="IPR051608">
    <property type="entry name" value="RQC_Subunit_NEMF"/>
</dbReference>
<dbReference type="InterPro" id="IPR021846">
    <property type="entry name" value="NFACT-C"/>
</dbReference>
<dbReference type="NCBIfam" id="NF041120">
    <property type="entry name" value="RqcH_arch"/>
    <property type="match status" value="1"/>
</dbReference>
<feature type="domain" description="NFACT protein C-terminal" evidence="10">
    <location>
        <begin position="893"/>
        <end position="983"/>
    </location>
</feature>
<dbReference type="GO" id="GO:0043023">
    <property type="term" value="F:ribosomal large subunit binding"/>
    <property type="evidence" value="ECO:0007669"/>
    <property type="project" value="TreeGrafter"/>
</dbReference>
<dbReference type="Gene3D" id="2.30.310.10">
    <property type="entry name" value="ibrinogen binding protein from staphylococcus aureus domain"/>
    <property type="match status" value="1"/>
</dbReference>
<evidence type="ECO:0000313" key="12">
    <source>
        <dbReference type="Proteomes" id="UP000625711"/>
    </source>
</evidence>
<evidence type="ECO:0000256" key="6">
    <source>
        <dbReference type="ARBA" id="ARBA00023242"/>
    </source>
</evidence>
<keyword evidence="6" id="KW-0539">Nucleus</keyword>
<dbReference type="Pfam" id="PF05833">
    <property type="entry name" value="NFACT_N"/>
    <property type="match status" value="1"/>
</dbReference>
<dbReference type="GO" id="GO:0005737">
    <property type="term" value="C:cytoplasm"/>
    <property type="evidence" value="ECO:0007669"/>
    <property type="project" value="UniProtKB-SubCell"/>
</dbReference>
<gene>
    <name evidence="11" type="ORF">GWI33_019513</name>
</gene>
<feature type="compositionally biased region" description="Basic and acidic residues" evidence="8">
    <location>
        <begin position="793"/>
        <end position="802"/>
    </location>
</feature>
<feature type="compositionally biased region" description="Basic and acidic residues" evidence="8">
    <location>
        <begin position="648"/>
        <end position="657"/>
    </location>
</feature>
<evidence type="ECO:0000259" key="9">
    <source>
        <dbReference type="Pfam" id="PF05670"/>
    </source>
</evidence>
<evidence type="ECO:0000256" key="3">
    <source>
        <dbReference type="ARBA" id="ARBA00008318"/>
    </source>
</evidence>
<evidence type="ECO:0008006" key="13">
    <source>
        <dbReference type="Google" id="ProtNLM"/>
    </source>
</evidence>
<dbReference type="EMBL" id="JAACXV010014446">
    <property type="protein sequence ID" value="KAF7267244.1"/>
    <property type="molecule type" value="Genomic_DNA"/>
</dbReference>